<dbReference type="Pfam" id="PF00158">
    <property type="entry name" value="Sigma54_activat"/>
    <property type="match status" value="1"/>
</dbReference>
<feature type="domain" description="Sigma-54 factor interaction" evidence="6">
    <location>
        <begin position="141"/>
        <end position="370"/>
    </location>
</feature>
<dbReference type="InterPro" id="IPR003593">
    <property type="entry name" value="AAA+_ATPase"/>
</dbReference>
<dbReference type="SMART" id="SM00382">
    <property type="entry name" value="AAA"/>
    <property type="match status" value="1"/>
</dbReference>
<evidence type="ECO:0000256" key="5">
    <source>
        <dbReference type="PROSITE-ProRule" id="PRU00169"/>
    </source>
</evidence>
<keyword evidence="3" id="KW-0805">Transcription regulation</keyword>
<dbReference type="PROSITE" id="PS50045">
    <property type="entry name" value="SIGMA54_INTERACT_4"/>
    <property type="match status" value="1"/>
</dbReference>
<dbReference type="Proteomes" id="UP000095401">
    <property type="component" value="Chromosome"/>
</dbReference>
<evidence type="ECO:0000256" key="3">
    <source>
        <dbReference type="ARBA" id="ARBA00023015"/>
    </source>
</evidence>
<dbReference type="Gene3D" id="3.40.50.2300">
    <property type="match status" value="1"/>
</dbReference>
<sequence>MATILIVDDEYAVRTTLGLMLKARSHQVIEAGSVAEAKAIIDRHRMDLVITDLRLGDGNGLEIIESLRERGDETQSIVMTAFGSIENAVEAMRLGAYDYLTKPVNPDELLMRVVKVLERKLLGEEVSRLRAQLDGRPDSPLIAESAAMRGISELVQRIRSQDVPVLITGETGVGKEVLARAIHQTSLRVSAPFVAVNCATLPEDLLDSELFGHVKGAFTGAVAQHEGLFGQADHGTLFLDEVGDVSPRLQAKLLRVLQEGEVRPVGGTGSTRVDVRVIAATNRDLAGLVHSGAFRADLLFRLNVLPLTIPPLRERRDDITPLIDHFIELLRHKTDRPGLTVDTQARRKLVAYDWPGNVRQLRNVLERSFALSDRETLDAEAILFDNLSPSPPAHEAVPTGTALKSLSEVELDHIRRVVAACDGNQMAAAKRLGISRSTLRRKLGLD</sequence>
<evidence type="ECO:0000259" key="7">
    <source>
        <dbReference type="PROSITE" id="PS50110"/>
    </source>
</evidence>
<dbReference type="InterPro" id="IPR027417">
    <property type="entry name" value="P-loop_NTPase"/>
</dbReference>
<keyword evidence="1" id="KW-0547">Nucleotide-binding</keyword>
<evidence type="ECO:0008006" key="10">
    <source>
        <dbReference type="Google" id="ProtNLM"/>
    </source>
</evidence>
<dbReference type="CDD" id="cd00009">
    <property type="entry name" value="AAA"/>
    <property type="match status" value="1"/>
</dbReference>
<dbReference type="SUPFAM" id="SSF52172">
    <property type="entry name" value="CheY-like"/>
    <property type="match status" value="1"/>
</dbReference>
<dbReference type="GO" id="GO:0000160">
    <property type="term" value="P:phosphorelay signal transduction system"/>
    <property type="evidence" value="ECO:0007669"/>
    <property type="project" value="InterPro"/>
</dbReference>
<evidence type="ECO:0000256" key="4">
    <source>
        <dbReference type="ARBA" id="ARBA00023163"/>
    </source>
</evidence>
<dbReference type="Pfam" id="PF02954">
    <property type="entry name" value="HTH_8"/>
    <property type="match status" value="1"/>
</dbReference>
<dbReference type="KEGG" id="aprs:BI364_06500"/>
<dbReference type="SUPFAM" id="SSF46689">
    <property type="entry name" value="Homeodomain-like"/>
    <property type="match status" value="1"/>
</dbReference>
<dbReference type="SMART" id="SM00448">
    <property type="entry name" value="REC"/>
    <property type="match status" value="1"/>
</dbReference>
<evidence type="ECO:0000313" key="8">
    <source>
        <dbReference type="EMBL" id="AOU97654.1"/>
    </source>
</evidence>
<dbReference type="PROSITE" id="PS50110">
    <property type="entry name" value="RESPONSE_REGULATORY"/>
    <property type="match status" value="1"/>
</dbReference>
<dbReference type="Gene3D" id="3.40.50.300">
    <property type="entry name" value="P-loop containing nucleotide triphosphate hydrolases"/>
    <property type="match status" value="1"/>
</dbReference>
<gene>
    <name evidence="8" type="ORF">BI364_06500</name>
</gene>
<dbReference type="InterPro" id="IPR002078">
    <property type="entry name" value="Sigma_54_int"/>
</dbReference>
<organism evidence="8 9">
    <name type="scientific">Acidihalobacter yilgarnensis</name>
    <dbReference type="NCBI Taxonomy" id="2819280"/>
    <lineage>
        <taxon>Bacteria</taxon>
        <taxon>Pseudomonadati</taxon>
        <taxon>Pseudomonadota</taxon>
        <taxon>Gammaproteobacteria</taxon>
        <taxon>Chromatiales</taxon>
        <taxon>Ectothiorhodospiraceae</taxon>
        <taxon>Acidihalobacter</taxon>
    </lineage>
</organism>
<dbReference type="InterPro" id="IPR002197">
    <property type="entry name" value="HTH_Fis"/>
</dbReference>
<keyword evidence="4" id="KW-0804">Transcription</keyword>
<dbReference type="SUPFAM" id="SSF52540">
    <property type="entry name" value="P-loop containing nucleoside triphosphate hydrolases"/>
    <property type="match status" value="1"/>
</dbReference>
<dbReference type="RefSeq" id="WP_070078039.1">
    <property type="nucleotide sequence ID" value="NZ_CP017415.1"/>
</dbReference>
<dbReference type="Pfam" id="PF25601">
    <property type="entry name" value="AAA_lid_14"/>
    <property type="match status" value="1"/>
</dbReference>
<dbReference type="PANTHER" id="PTHR32071">
    <property type="entry name" value="TRANSCRIPTIONAL REGULATORY PROTEIN"/>
    <property type="match status" value="1"/>
</dbReference>
<keyword evidence="2" id="KW-0067">ATP-binding</keyword>
<dbReference type="InterPro" id="IPR001789">
    <property type="entry name" value="Sig_transdc_resp-reg_receiver"/>
</dbReference>
<dbReference type="InterPro" id="IPR025944">
    <property type="entry name" value="Sigma_54_int_dom_CS"/>
</dbReference>
<dbReference type="GO" id="GO:0043565">
    <property type="term" value="F:sequence-specific DNA binding"/>
    <property type="evidence" value="ECO:0007669"/>
    <property type="project" value="InterPro"/>
</dbReference>
<dbReference type="Gene3D" id="1.10.10.60">
    <property type="entry name" value="Homeodomain-like"/>
    <property type="match status" value="1"/>
</dbReference>
<dbReference type="InterPro" id="IPR009057">
    <property type="entry name" value="Homeodomain-like_sf"/>
</dbReference>
<evidence type="ECO:0000256" key="1">
    <source>
        <dbReference type="ARBA" id="ARBA00022741"/>
    </source>
</evidence>
<name>A0A1D8IMK3_9GAMM</name>
<feature type="modified residue" description="4-aspartylphosphate" evidence="5">
    <location>
        <position position="52"/>
    </location>
</feature>
<evidence type="ECO:0000259" key="6">
    <source>
        <dbReference type="PROSITE" id="PS50045"/>
    </source>
</evidence>
<reference evidence="9" key="1">
    <citation type="submission" date="2016-09" db="EMBL/GenBank/DDBJ databases">
        <title>Acidihalobacter prosperus F5.</title>
        <authorList>
            <person name="Khaleque H.N."/>
            <person name="Ramsay J.P."/>
            <person name="Kaksonen A.H."/>
            <person name="Boxall N.J."/>
            <person name="Watkin E.L.J."/>
        </authorList>
    </citation>
    <scope>NUCLEOTIDE SEQUENCE [LARGE SCALE GENOMIC DNA]</scope>
    <source>
        <strain evidence="9">F5</strain>
    </source>
</reference>
<dbReference type="InterPro" id="IPR058031">
    <property type="entry name" value="AAA_lid_NorR"/>
</dbReference>
<protein>
    <recommendedName>
        <fullName evidence="10">Sigma-54-dependent Fis family transcriptional regulator</fullName>
    </recommendedName>
</protein>
<dbReference type="GO" id="GO:0006355">
    <property type="term" value="P:regulation of DNA-templated transcription"/>
    <property type="evidence" value="ECO:0007669"/>
    <property type="project" value="InterPro"/>
</dbReference>
<dbReference type="PANTHER" id="PTHR32071:SF122">
    <property type="entry name" value="SIGMA FACTOR"/>
    <property type="match status" value="1"/>
</dbReference>
<dbReference type="Gene3D" id="1.10.8.60">
    <property type="match status" value="1"/>
</dbReference>
<dbReference type="Pfam" id="PF00072">
    <property type="entry name" value="Response_reg"/>
    <property type="match status" value="1"/>
</dbReference>
<keyword evidence="5" id="KW-0597">Phosphoprotein</keyword>
<dbReference type="PROSITE" id="PS00675">
    <property type="entry name" value="SIGMA54_INTERACT_1"/>
    <property type="match status" value="1"/>
</dbReference>
<keyword evidence="9" id="KW-1185">Reference proteome</keyword>
<dbReference type="AlphaFoldDB" id="A0A1D8IMK3"/>
<evidence type="ECO:0000313" key="9">
    <source>
        <dbReference type="Proteomes" id="UP000095401"/>
    </source>
</evidence>
<dbReference type="InterPro" id="IPR011006">
    <property type="entry name" value="CheY-like_superfamily"/>
</dbReference>
<dbReference type="FunFam" id="3.40.50.300:FF:000006">
    <property type="entry name" value="DNA-binding transcriptional regulator NtrC"/>
    <property type="match status" value="1"/>
</dbReference>
<accession>A0A1D8IMK3</accession>
<evidence type="ECO:0000256" key="2">
    <source>
        <dbReference type="ARBA" id="ARBA00022840"/>
    </source>
</evidence>
<dbReference type="InterPro" id="IPR025662">
    <property type="entry name" value="Sigma_54_int_dom_ATP-bd_1"/>
</dbReference>
<dbReference type="EMBL" id="CP017415">
    <property type="protein sequence ID" value="AOU97654.1"/>
    <property type="molecule type" value="Genomic_DNA"/>
</dbReference>
<feature type="domain" description="Response regulatory" evidence="7">
    <location>
        <begin position="3"/>
        <end position="117"/>
    </location>
</feature>
<dbReference type="GO" id="GO:0005524">
    <property type="term" value="F:ATP binding"/>
    <property type="evidence" value="ECO:0007669"/>
    <property type="project" value="UniProtKB-KW"/>
</dbReference>
<dbReference type="PROSITE" id="PS00688">
    <property type="entry name" value="SIGMA54_INTERACT_3"/>
    <property type="match status" value="1"/>
</dbReference>
<proteinExistence type="predicted"/>